<protein>
    <submittedName>
        <fullName evidence="2">Nicotinamide-nucleotide amidase</fullName>
        <ecNumber evidence="2">3.5.1.42</ecNumber>
    </submittedName>
</protein>
<dbReference type="Proteomes" id="UP001523550">
    <property type="component" value="Unassembled WGS sequence"/>
</dbReference>
<dbReference type="RefSeq" id="WP_253447470.1">
    <property type="nucleotide sequence ID" value="NZ_JALJYF010000001.1"/>
</dbReference>
<dbReference type="GO" id="GO:0019159">
    <property type="term" value="F:nicotinamide-nucleotide amidase activity"/>
    <property type="evidence" value="ECO:0007669"/>
    <property type="project" value="UniProtKB-EC"/>
</dbReference>
<sequence length="167" mass="17677">MNQSDALDDAALNRLAVKLGDGLAERKLTLSLAESCTGGWIAKCLTDVAGSSAWFESGWVSYSNRAKQEELSVEAELLARHGAVSQAVVKAMAEGARRRAGSDWALAVSGVAGPGGGSADKPVGTVCFGLALDEDARAWTKYFQGEREQVRRASVAWALQCLLNHLP</sequence>
<gene>
    <name evidence="2" type="ORF">J2T60_001435</name>
</gene>
<feature type="domain" description="CinA C-terminal" evidence="1">
    <location>
        <begin position="14"/>
        <end position="164"/>
    </location>
</feature>
<proteinExistence type="predicted"/>
<dbReference type="NCBIfam" id="TIGR00199">
    <property type="entry name" value="PncC_domain"/>
    <property type="match status" value="1"/>
</dbReference>
<dbReference type="Gene3D" id="3.90.950.20">
    <property type="entry name" value="CinA-like"/>
    <property type="match status" value="1"/>
</dbReference>
<accession>A0ABT1G851</accession>
<evidence type="ECO:0000259" key="1">
    <source>
        <dbReference type="Pfam" id="PF02464"/>
    </source>
</evidence>
<reference evidence="2 3" key="1">
    <citation type="submission" date="2022-03" db="EMBL/GenBank/DDBJ databases">
        <title>Genomic Encyclopedia of Type Strains, Phase III (KMG-III): the genomes of soil and plant-associated and newly described type strains.</title>
        <authorList>
            <person name="Whitman W."/>
        </authorList>
    </citation>
    <scope>NUCLEOTIDE SEQUENCE [LARGE SCALE GENOMIC DNA]</scope>
    <source>
        <strain evidence="2 3">BSker1</strain>
    </source>
</reference>
<organism evidence="2 3">
    <name type="scientific">Natronospira proteinivora</name>
    <dbReference type="NCBI Taxonomy" id="1807133"/>
    <lineage>
        <taxon>Bacteria</taxon>
        <taxon>Pseudomonadati</taxon>
        <taxon>Pseudomonadota</taxon>
        <taxon>Gammaproteobacteria</taxon>
        <taxon>Natronospirales</taxon>
        <taxon>Natronospiraceae</taxon>
        <taxon>Natronospira</taxon>
    </lineage>
</organism>
<evidence type="ECO:0000313" key="2">
    <source>
        <dbReference type="EMBL" id="MCP1727470.1"/>
    </source>
</evidence>
<dbReference type="EMBL" id="JALJYF010000001">
    <property type="protein sequence ID" value="MCP1727470.1"/>
    <property type="molecule type" value="Genomic_DNA"/>
</dbReference>
<dbReference type="EC" id="3.5.1.42" evidence="2"/>
<comment type="caution">
    <text evidence="2">The sequence shown here is derived from an EMBL/GenBank/DDBJ whole genome shotgun (WGS) entry which is preliminary data.</text>
</comment>
<name>A0ABT1G851_9GAMM</name>
<dbReference type="Pfam" id="PF02464">
    <property type="entry name" value="CinA"/>
    <property type="match status" value="1"/>
</dbReference>
<keyword evidence="3" id="KW-1185">Reference proteome</keyword>
<evidence type="ECO:0000313" key="3">
    <source>
        <dbReference type="Proteomes" id="UP001523550"/>
    </source>
</evidence>
<dbReference type="InterPro" id="IPR008136">
    <property type="entry name" value="CinA_C"/>
</dbReference>
<dbReference type="SUPFAM" id="SSF142433">
    <property type="entry name" value="CinA-like"/>
    <property type="match status" value="1"/>
</dbReference>
<keyword evidence="2" id="KW-0378">Hydrolase</keyword>
<dbReference type="InterPro" id="IPR036653">
    <property type="entry name" value="CinA-like_C"/>
</dbReference>